<dbReference type="KEGG" id="aswu:HUW51_13305"/>
<evidence type="ECO:0000313" key="2">
    <source>
        <dbReference type="Proteomes" id="UP000515237"/>
    </source>
</evidence>
<organism evidence="1 2">
    <name type="scientific">Adhaeribacter swui</name>
    <dbReference type="NCBI Taxonomy" id="2086471"/>
    <lineage>
        <taxon>Bacteria</taxon>
        <taxon>Pseudomonadati</taxon>
        <taxon>Bacteroidota</taxon>
        <taxon>Cytophagia</taxon>
        <taxon>Cytophagales</taxon>
        <taxon>Hymenobacteraceae</taxon>
        <taxon>Adhaeribacter</taxon>
    </lineage>
</organism>
<evidence type="ECO:0008006" key="3">
    <source>
        <dbReference type="Google" id="ProtNLM"/>
    </source>
</evidence>
<name>A0A7G7G917_9BACT</name>
<proteinExistence type="predicted"/>
<dbReference type="Proteomes" id="UP000515237">
    <property type="component" value="Chromosome"/>
</dbReference>
<evidence type="ECO:0000313" key="1">
    <source>
        <dbReference type="EMBL" id="QNF33651.1"/>
    </source>
</evidence>
<sequence length="140" mass="16258">MFLSLATYGQTKLIRGKVINSNFPSENNIAEHEFWKAPNAVVIGNDSIKLGTADQDGIFELEVLANIQTFTIGWIGMYPEEIELTGDCDYFEIILLPDAIYDFVTPRKEERLRKRDRKRLSELYQEAYKRGMFNQEKPCR</sequence>
<protein>
    <recommendedName>
        <fullName evidence="3">Carboxypeptidase-like regulatory domain-containing protein</fullName>
    </recommendedName>
</protein>
<keyword evidence="2" id="KW-1185">Reference proteome</keyword>
<dbReference type="AlphaFoldDB" id="A0A7G7G917"/>
<gene>
    <name evidence="1" type="ORF">HUW51_13305</name>
</gene>
<dbReference type="RefSeq" id="WP_185270132.1">
    <property type="nucleotide sequence ID" value="NZ_CP055156.1"/>
</dbReference>
<accession>A0A7G7G917</accession>
<reference evidence="1 2" key="1">
    <citation type="journal article" date="2018" name="Int. J. Syst. Evol. Microbiol.">
        <title>Adhaeribacter swui sp. nov., isolated from wet mud.</title>
        <authorList>
            <person name="Kim D.U."/>
            <person name="Kim K.W."/>
            <person name="Kang M.S."/>
            <person name="Kim J.Y."/>
            <person name="Jang J.H."/>
            <person name="Kim M.K."/>
        </authorList>
    </citation>
    <scope>NUCLEOTIDE SEQUENCE [LARGE SCALE GENOMIC DNA]</scope>
    <source>
        <strain evidence="1 2">KCTC 52873</strain>
    </source>
</reference>
<dbReference type="EMBL" id="CP055156">
    <property type="protein sequence ID" value="QNF33651.1"/>
    <property type="molecule type" value="Genomic_DNA"/>
</dbReference>